<dbReference type="InterPro" id="IPR011991">
    <property type="entry name" value="ArsR-like_HTH"/>
</dbReference>
<proteinExistence type="predicted"/>
<dbReference type="GO" id="GO:0032791">
    <property type="term" value="F:lead ion binding"/>
    <property type="evidence" value="ECO:0007669"/>
    <property type="project" value="TreeGrafter"/>
</dbReference>
<dbReference type="OrthoDB" id="9797716at2"/>
<dbReference type="CDD" id="cd00090">
    <property type="entry name" value="HTH_ARSR"/>
    <property type="match status" value="1"/>
</dbReference>
<dbReference type="InterPro" id="IPR036388">
    <property type="entry name" value="WH-like_DNA-bd_sf"/>
</dbReference>
<dbReference type="InterPro" id="IPR052543">
    <property type="entry name" value="HTH_Metal-responsive_Reg"/>
</dbReference>
<dbReference type="RefSeq" id="WP_114803301.1">
    <property type="nucleotide sequence ID" value="NZ_QQAV01000005.1"/>
</dbReference>
<dbReference type="PANTHER" id="PTHR39168:SF1">
    <property type="entry name" value="TRANSCRIPTIONAL REGULATORY PROTEIN"/>
    <property type="match status" value="1"/>
</dbReference>
<dbReference type="Gene3D" id="1.10.10.10">
    <property type="entry name" value="Winged helix-like DNA-binding domain superfamily/Winged helix DNA-binding domain"/>
    <property type="match status" value="1"/>
</dbReference>
<dbReference type="GO" id="GO:0046686">
    <property type="term" value="P:response to cadmium ion"/>
    <property type="evidence" value="ECO:0007669"/>
    <property type="project" value="TreeGrafter"/>
</dbReference>
<evidence type="ECO:0000259" key="1">
    <source>
        <dbReference type="PROSITE" id="PS50987"/>
    </source>
</evidence>
<dbReference type="GO" id="GO:0003700">
    <property type="term" value="F:DNA-binding transcription factor activity"/>
    <property type="evidence" value="ECO:0007669"/>
    <property type="project" value="InterPro"/>
</dbReference>
<organism evidence="2 3">
    <name type="scientific">Pseudacidovorax intermedius</name>
    <dbReference type="NCBI Taxonomy" id="433924"/>
    <lineage>
        <taxon>Bacteria</taxon>
        <taxon>Pseudomonadati</taxon>
        <taxon>Pseudomonadota</taxon>
        <taxon>Betaproteobacteria</taxon>
        <taxon>Burkholderiales</taxon>
        <taxon>Comamonadaceae</taxon>
        <taxon>Pseudacidovorax</taxon>
    </lineage>
</organism>
<name>A0A370FFF8_9BURK</name>
<reference evidence="2 3" key="1">
    <citation type="submission" date="2018-07" db="EMBL/GenBank/DDBJ databases">
        <title>Genomic Encyclopedia of Type Strains, Phase IV (KMG-IV): sequencing the most valuable type-strain genomes for metagenomic binning, comparative biology and taxonomic classification.</title>
        <authorList>
            <person name="Goeker M."/>
        </authorList>
    </citation>
    <scope>NUCLEOTIDE SEQUENCE [LARGE SCALE GENOMIC DNA]</scope>
    <source>
        <strain evidence="2 3">DSM 21352</strain>
    </source>
</reference>
<dbReference type="PANTHER" id="PTHR39168">
    <property type="entry name" value="TRANSCRIPTIONAL REGULATOR-RELATED"/>
    <property type="match status" value="1"/>
</dbReference>
<evidence type="ECO:0000313" key="3">
    <source>
        <dbReference type="Proteomes" id="UP000255265"/>
    </source>
</evidence>
<dbReference type="SMART" id="SM00418">
    <property type="entry name" value="HTH_ARSR"/>
    <property type="match status" value="1"/>
</dbReference>
<dbReference type="GO" id="GO:0003677">
    <property type="term" value="F:DNA binding"/>
    <property type="evidence" value="ECO:0007669"/>
    <property type="project" value="TreeGrafter"/>
</dbReference>
<gene>
    <name evidence="2" type="ORF">DFR41_105237</name>
</gene>
<dbReference type="Pfam" id="PF12840">
    <property type="entry name" value="HTH_20"/>
    <property type="match status" value="1"/>
</dbReference>
<feature type="domain" description="HTH arsR-type" evidence="1">
    <location>
        <begin position="2"/>
        <end position="97"/>
    </location>
</feature>
<keyword evidence="3" id="KW-1185">Reference proteome</keyword>
<dbReference type="InterPro" id="IPR036390">
    <property type="entry name" value="WH_DNA-bd_sf"/>
</dbReference>
<dbReference type="GO" id="GO:0097063">
    <property type="term" value="F:cadmium ion sensor activity"/>
    <property type="evidence" value="ECO:0007669"/>
    <property type="project" value="TreeGrafter"/>
</dbReference>
<comment type="caution">
    <text evidence="2">The sequence shown here is derived from an EMBL/GenBank/DDBJ whole genome shotgun (WGS) entry which is preliminary data.</text>
</comment>
<evidence type="ECO:0000313" key="2">
    <source>
        <dbReference type="EMBL" id="RDI24322.1"/>
    </source>
</evidence>
<sequence>MTSPTDEPRIARVAAQIAEPARARMLTYLMGGDLASAGELARTAGVAASTASGHLARLEAEGLVTAEVRGRHRYFRLAGEDILRVLEALALVAEREGHARAWSSPARLRLRCARSCYGHLAGRLGVQMLDAMLRQGWLRSVPGGYGLTAAGGEALVALGVRLDGLEAKPAGAAIAKPCLDWSERRDHLAGPLATALLRHCLDAGWLRRRDGERSLAVTPPGLQALGRWMTVPET</sequence>
<dbReference type="AlphaFoldDB" id="A0A370FFF8"/>
<dbReference type="SUPFAM" id="SSF46785">
    <property type="entry name" value="Winged helix' DNA-binding domain"/>
    <property type="match status" value="1"/>
</dbReference>
<protein>
    <submittedName>
        <fullName evidence="2">ArsR family transcriptional regulator</fullName>
    </submittedName>
</protein>
<dbReference type="PROSITE" id="PS50987">
    <property type="entry name" value="HTH_ARSR_2"/>
    <property type="match status" value="1"/>
</dbReference>
<accession>A0A370FFF8</accession>
<dbReference type="Proteomes" id="UP000255265">
    <property type="component" value="Unassembled WGS sequence"/>
</dbReference>
<dbReference type="InterPro" id="IPR001845">
    <property type="entry name" value="HTH_ArsR_DNA-bd_dom"/>
</dbReference>
<dbReference type="EMBL" id="QQAV01000005">
    <property type="protein sequence ID" value="RDI24322.1"/>
    <property type="molecule type" value="Genomic_DNA"/>
</dbReference>
<dbReference type="GO" id="GO:0010288">
    <property type="term" value="P:response to lead ion"/>
    <property type="evidence" value="ECO:0007669"/>
    <property type="project" value="TreeGrafter"/>
</dbReference>